<accession>A0ABS9VNC0</accession>
<keyword evidence="1" id="KW-0732">Signal</keyword>
<dbReference type="Proteomes" id="UP001203058">
    <property type="component" value="Unassembled WGS sequence"/>
</dbReference>
<dbReference type="InterPro" id="IPR029058">
    <property type="entry name" value="AB_hydrolase_fold"/>
</dbReference>
<feature type="chain" id="PRO_5047528774" evidence="1">
    <location>
        <begin position="21"/>
        <end position="389"/>
    </location>
</feature>
<protein>
    <submittedName>
        <fullName evidence="2">DUF3089 domain-containing protein</fullName>
    </submittedName>
</protein>
<dbReference type="SUPFAM" id="SSF53474">
    <property type="entry name" value="alpha/beta-Hydrolases"/>
    <property type="match status" value="1"/>
</dbReference>
<dbReference type="InterPro" id="IPR021440">
    <property type="entry name" value="DUF3089"/>
</dbReference>
<name>A0ABS9VNC0_9SPHN</name>
<comment type="caution">
    <text evidence="2">The sequence shown here is derived from an EMBL/GenBank/DDBJ whole genome shotgun (WGS) entry which is preliminary data.</text>
</comment>
<keyword evidence="3" id="KW-1185">Reference proteome</keyword>
<feature type="signal peptide" evidence="1">
    <location>
        <begin position="1"/>
        <end position="20"/>
    </location>
</feature>
<reference evidence="2 3" key="1">
    <citation type="submission" date="2022-03" db="EMBL/GenBank/DDBJ databases">
        <authorList>
            <person name="Jo J.-H."/>
            <person name="Im W.-T."/>
        </authorList>
    </citation>
    <scope>NUCLEOTIDE SEQUENCE [LARGE SCALE GENOMIC DNA]</scope>
    <source>
        <strain evidence="2 3">SM33</strain>
    </source>
</reference>
<evidence type="ECO:0000313" key="2">
    <source>
        <dbReference type="EMBL" id="MCH8616452.1"/>
    </source>
</evidence>
<dbReference type="Pfam" id="PF11288">
    <property type="entry name" value="DUF3089"/>
    <property type="match status" value="1"/>
</dbReference>
<proteinExistence type="predicted"/>
<organism evidence="2 3">
    <name type="scientific">Sphingomonas telluris</name>
    <dbReference type="NCBI Taxonomy" id="2907998"/>
    <lineage>
        <taxon>Bacteria</taxon>
        <taxon>Pseudomonadati</taxon>
        <taxon>Pseudomonadota</taxon>
        <taxon>Alphaproteobacteria</taxon>
        <taxon>Sphingomonadales</taxon>
        <taxon>Sphingomonadaceae</taxon>
        <taxon>Sphingomonas</taxon>
    </lineage>
</organism>
<dbReference type="EMBL" id="JAKZHW010000001">
    <property type="protein sequence ID" value="MCH8616452.1"/>
    <property type="molecule type" value="Genomic_DNA"/>
</dbReference>
<dbReference type="RefSeq" id="WP_241447251.1">
    <property type="nucleotide sequence ID" value="NZ_JAKZHW010000001.1"/>
</dbReference>
<sequence length="389" mass="41764">MIRTTLLTFAALAAAAPASAQAPARPAPVDYSKGTNWLCLPGRSDTCSTPLGTTALNPNGYGSVGQSVLAKDPPLDCFYVYPTVSSDQGINSDLNVDNAERGAALVQFARFASVCRTYAPVYRQMTLGAVAAAATGADIKGPATLAYRDVANAWRTYLAKYNQGRPFVLIGHSQGSLMLQELIKNEIEGKMIARQMRLAILPGFNTYVPQGKRVGGTFKFTPVCGSPNETGCVMTWVSFREKNVPPTGAMFGIAPTPGMTVACTNPARPGSTAWEPLDSYWNARWSLPVPGGPIQWSTEGAPSTPFIRTEGLVSARCVSDGQRGYLSIRTNRVPNDKRTDRVYGEVGMLGMFIPGWGMHLADVAEAQGDMIRQVEGISARSRTTVRQAR</sequence>
<evidence type="ECO:0000313" key="3">
    <source>
        <dbReference type="Proteomes" id="UP001203058"/>
    </source>
</evidence>
<gene>
    <name evidence="2" type="ORF">LZ016_10115</name>
</gene>
<evidence type="ECO:0000256" key="1">
    <source>
        <dbReference type="SAM" id="SignalP"/>
    </source>
</evidence>